<feature type="coiled-coil region" evidence="1">
    <location>
        <begin position="269"/>
        <end position="297"/>
    </location>
</feature>
<accession>A0ABT0NHX9</accession>
<comment type="caution">
    <text evidence="3">The sequence shown here is derived from an EMBL/GenBank/DDBJ whole genome shotgun (WGS) entry which is preliminary data.</text>
</comment>
<protein>
    <submittedName>
        <fullName evidence="3">Uncharacterized protein</fullName>
    </submittedName>
</protein>
<feature type="compositionally biased region" description="Low complexity" evidence="2">
    <location>
        <begin position="144"/>
        <end position="158"/>
    </location>
</feature>
<dbReference type="Proteomes" id="UP001056693">
    <property type="component" value="Unassembled WGS sequence"/>
</dbReference>
<proteinExistence type="predicted"/>
<keyword evidence="4" id="KW-1185">Reference proteome</keyword>
<dbReference type="EMBL" id="SNUZ01000007">
    <property type="protein sequence ID" value="MCL3787248.1"/>
    <property type="molecule type" value="Genomic_DNA"/>
</dbReference>
<name>A0ABT0NHX9_9FIRM</name>
<gene>
    <name evidence="3" type="ORF">E2N93_04315</name>
</gene>
<evidence type="ECO:0000256" key="2">
    <source>
        <dbReference type="SAM" id="MobiDB-lite"/>
    </source>
</evidence>
<reference evidence="3 4" key="1">
    <citation type="submission" date="2019-03" db="EMBL/GenBank/DDBJ databases">
        <authorList>
            <person name="Molinero N."/>
            <person name="Sanchez B."/>
            <person name="Walker A."/>
            <person name="Duncan S."/>
            <person name="Delgado S."/>
            <person name="Margolles A."/>
        </authorList>
    </citation>
    <scope>NUCLEOTIDE SEQUENCE [LARGE SCALE GENOMIC DNA]</scope>
    <source>
        <strain evidence="3 4">IPLA60002</strain>
    </source>
</reference>
<evidence type="ECO:0000313" key="3">
    <source>
        <dbReference type="EMBL" id="MCL3787248.1"/>
    </source>
</evidence>
<keyword evidence="1" id="KW-0175">Coiled coil</keyword>
<feature type="compositionally biased region" description="Polar residues" evidence="2">
    <location>
        <begin position="169"/>
        <end position="191"/>
    </location>
</feature>
<evidence type="ECO:0000256" key="1">
    <source>
        <dbReference type="SAM" id="Coils"/>
    </source>
</evidence>
<sequence length="600" mass="67635">MDKILFIGKKTKSVYNTLSGLGYEVRYLELVSSAEDIVKFIVANADNAFAIIYDLSEFTFCVSKDNFAEIISAVSKMAASTIQVVKGIPSNYKEYFIVSETLGIYNFLKSITTDDLIKEITKIFPNKSVSIQPDTATVACQNTQSVSQTQNNNSYQSQPKKQPQGIPHPSQTQNFQIPKKSPQNYMENNNPVNYEKKLSENNIVTPQPVQQVPVQFQLQNQTLVQPSAPKIIENQLSDNTQPTVQPTQYMPAPSKVSVPQQPQVRELTKKELKEIKKQEKVKAKQKAKEEKQKAKFEAKRQAVAADIQPMQQAQAPIGKPPFQPQQSSYNPQTVMEQTPNNNSVNQNIPPVIKQPQMQSDNITPKSDISTQSGIPIVQSPMQGNALQPSTRPTKITTIGVIGIMPRIGTTTQAIMLTRFLNEAGIKACYVEENNSQFCDCLTSLYDEFIYDSDRDCLIKDSLRLYKEESRSFIANDVAYRIVDYGYLTDNGFPENYLKKDIKIIVCGTAPLEIAHLVSNVKLMYDIDLNYIFSLSDNQHYQEILNIMGTKKDCCYLSPNVSDSFDTPAKVCGYIYNCILNLNIPINGMNPDNQKKKRWRK</sequence>
<organism evidence="3 4">
    <name type="scientific">Ruminococcus bromii</name>
    <dbReference type="NCBI Taxonomy" id="40518"/>
    <lineage>
        <taxon>Bacteria</taxon>
        <taxon>Bacillati</taxon>
        <taxon>Bacillota</taxon>
        <taxon>Clostridia</taxon>
        <taxon>Eubacteriales</taxon>
        <taxon>Oscillospiraceae</taxon>
        <taxon>Ruminococcus</taxon>
    </lineage>
</organism>
<evidence type="ECO:0000313" key="4">
    <source>
        <dbReference type="Proteomes" id="UP001056693"/>
    </source>
</evidence>
<dbReference type="RefSeq" id="WP_249376233.1">
    <property type="nucleotide sequence ID" value="NZ_SNUZ01000007.1"/>
</dbReference>
<feature type="region of interest" description="Disordered" evidence="2">
    <location>
        <begin position="144"/>
        <end position="191"/>
    </location>
</feature>